<feature type="binding site" evidence="10">
    <location>
        <begin position="182"/>
        <end position="183"/>
    </location>
    <ligand>
        <name>substrate</name>
    </ligand>
</feature>
<feature type="binding site" evidence="10">
    <location>
        <begin position="154"/>
        <end position="157"/>
    </location>
    <ligand>
        <name>substrate</name>
    </ligand>
</feature>
<evidence type="ECO:0000256" key="6">
    <source>
        <dbReference type="ARBA" id="ARBA00022842"/>
    </source>
</evidence>
<comment type="subunit">
    <text evidence="2 10">Homodimer.</text>
</comment>
<dbReference type="GO" id="GO:0009117">
    <property type="term" value="P:nucleotide metabolic process"/>
    <property type="evidence" value="ECO:0007669"/>
    <property type="project" value="UniProtKB-KW"/>
</dbReference>
<dbReference type="GO" id="GO:0000166">
    <property type="term" value="F:nucleotide binding"/>
    <property type="evidence" value="ECO:0007669"/>
    <property type="project" value="UniProtKB-KW"/>
</dbReference>
<evidence type="ECO:0000256" key="3">
    <source>
        <dbReference type="ARBA" id="ARBA00022723"/>
    </source>
</evidence>
<proteinExistence type="inferred from homology"/>
<dbReference type="GO" id="GO:0036220">
    <property type="term" value="F:ITP diphosphatase activity"/>
    <property type="evidence" value="ECO:0007669"/>
    <property type="project" value="UniProtKB-UniRule"/>
</dbReference>
<comment type="catalytic activity">
    <reaction evidence="8 10">
        <text>dITP + H2O = dIMP + diphosphate + H(+)</text>
        <dbReference type="Rhea" id="RHEA:28342"/>
        <dbReference type="ChEBI" id="CHEBI:15377"/>
        <dbReference type="ChEBI" id="CHEBI:15378"/>
        <dbReference type="ChEBI" id="CHEBI:33019"/>
        <dbReference type="ChEBI" id="CHEBI:61194"/>
        <dbReference type="ChEBI" id="CHEBI:61382"/>
        <dbReference type="EC" id="3.6.1.66"/>
    </reaction>
</comment>
<evidence type="ECO:0000256" key="5">
    <source>
        <dbReference type="ARBA" id="ARBA00022801"/>
    </source>
</evidence>
<keyword evidence="5 10" id="KW-0378">Hydrolase</keyword>
<dbReference type="Gene3D" id="3.90.950.10">
    <property type="match status" value="1"/>
</dbReference>
<dbReference type="CDD" id="cd00515">
    <property type="entry name" value="HAM1"/>
    <property type="match status" value="1"/>
</dbReference>
<dbReference type="FunFam" id="3.90.950.10:FF:000001">
    <property type="entry name" value="dITP/XTP pyrophosphatase"/>
    <property type="match status" value="1"/>
</dbReference>
<dbReference type="HAMAP" id="MF_01405">
    <property type="entry name" value="Non_canon_purine_NTPase"/>
    <property type="match status" value="1"/>
</dbReference>
<dbReference type="GO" id="GO:0046872">
    <property type="term" value="F:metal ion binding"/>
    <property type="evidence" value="ECO:0007669"/>
    <property type="project" value="UniProtKB-KW"/>
</dbReference>
<dbReference type="EC" id="3.6.1.66" evidence="10"/>
<name>A0A177LBQ4_9BACI</name>
<keyword evidence="13" id="KW-1185">Reference proteome</keyword>
<dbReference type="GO" id="GO:0036222">
    <property type="term" value="F:XTP diphosphatase activity"/>
    <property type="evidence" value="ECO:0007669"/>
    <property type="project" value="UniProtKB-UniRule"/>
</dbReference>
<feature type="binding site" evidence="10">
    <location>
        <position position="70"/>
    </location>
    <ligand>
        <name>Mg(2+)</name>
        <dbReference type="ChEBI" id="CHEBI:18420"/>
    </ligand>
</feature>
<comment type="function">
    <text evidence="10">Pyrophosphatase that catalyzes the hydrolysis of nucleoside triphosphates to their monophosphate derivatives, with a high preference for the non-canonical purine nucleotides XTP (xanthosine triphosphate), dITP (deoxyinosine triphosphate) and ITP. Seems to function as a house-cleaning enzyme that removes non-canonical purine nucleotides from the nucleotide pool, thus preventing their incorporation into DNA/RNA and avoiding chromosomal lesions.</text>
</comment>
<dbReference type="GO" id="GO:0035870">
    <property type="term" value="F:dITP diphosphatase activity"/>
    <property type="evidence" value="ECO:0007669"/>
    <property type="project" value="UniProtKB-UniRule"/>
</dbReference>
<keyword evidence="4 10" id="KW-0547">Nucleotide-binding</keyword>
<sequence length="202" mass="22197">MNEVIIATKNSGKAKEFVQLFESYGITVKTLIDYPELPDVEETGETFEENALLKAESAAYLTGQPAIADDSGLVIDALDGRPGVYSARYAGIDKDDKANNRKVLKEMAGAVDDRRSARFKCVLAVSFPDDREPIIVEGNCEGRIAYEESGTNGFGYDPLFIPDGFDQTMAQLEPDVKNKISHRANALRKLQVSLTELEGELK</sequence>
<evidence type="ECO:0000256" key="2">
    <source>
        <dbReference type="ARBA" id="ARBA00011738"/>
    </source>
</evidence>
<dbReference type="InterPro" id="IPR002637">
    <property type="entry name" value="RdgB/HAM1"/>
</dbReference>
<evidence type="ECO:0000256" key="11">
    <source>
        <dbReference type="RuleBase" id="RU003781"/>
    </source>
</evidence>
<feature type="active site" description="Proton acceptor" evidence="10">
    <location>
        <position position="70"/>
    </location>
</feature>
<keyword evidence="6 10" id="KW-0460">Magnesium</keyword>
<feature type="binding site" evidence="10">
    <location>
        <begin position="8"/>
        <end position="13"/>
    </location>
    <ligand>
        <name>substrate</name>
    </ligand>
</feature>
<comment type="catalytic activity">
    <reaction evidence="9 10">
        <text>XTP + H2O = XMP + diphosphate + H(+)</text>
        <dbReference type="Rhea" id="RHEA:28610"/>
        <dbReference type="ChEBI" id="CHEBI:15377"/>
        <dbReference type="ChEBI" id="CHEBI:15378"/>
        <dbReference type="ChEBI" id="CHEBI:33019"/>
        <dbReference type="ChEBI" id="CHEBI:57464"/>
        <dbReference type="ChEBI" id="CHEBI:61314"/>
        <dbReference type="EC" id="3.6.1.66"/>
    </reaction>
</comment>
<feature type="binding site" evidence="10">
    <location>
        <position position="177"/>
    </location>
    <ligand>
        <name>substrate</name>
    </ligand>
</feature>
<dbReference type="InterPro" id="IPR029001">
    <property type="entry name" value="ITPase-like_fam"/>
</dbReference>
<comment type="cofactor">
    <cofactor evidence="10">
        <name>Mg(2+)</name>
        <dbReference type="ChEBI" id="CHEBI:18420"/>
    </cofactor>
    <text evidence="10">Binds 1 Mg(2+) ion per subunit.</text>
</comment>
<evidence type="ECO:0000313" key="12">
    <source>
        <dbReference type="EMBL" id="OAH62682.1"/>
    </source>
</evidence>
<dbReference type="InterPro" id="IPR020922">
    <property type="entry name" value="dITP/XTP_pyrophosphatase"/>
</dbReference>
<dbReference type="GO" id="GO:0009146">
    <property type="term" value="P:purine nucleoside triphosphate catabolic process"/>
    <property type="evidence" value="ECO:0007669"/>
    <property type="project" value="UniProtKB-UniRule"/>
</dbReference>
<comment type="caution">
    <text evidence="12">The sequence shown here is derived from an EMBL/GenBank/DDBJ whole genome shotgun (WGS) entry which is preliminary data.</text>
</comment>
<feature type="binding site" evidence="10">
    <location>
        <position position="71"/>
    </location>
    <ligand>
        <name>substrate</name>
    </ligand>
</feature>
<accession>A0A177LBQ4</accession>
<comment type="similarity">
    <text evidence="1 10 11">Belongs to the HAM1 NTPase family.</text>
</comment>
<dbReference type="AlphaFoldDB" id="A0A177LBQ4"/>
<gene>
    <name evidence="12" type="ORF">AWH49_08410</name>
</gene>
<evidence type="ECO:0000256" key="1">
    <source>
        <dbReference type="ARBA" id="ARBA00008023"/>
    </source>
</evidence>
<dbReference type="Proteomes" id="UP000076935">
    <property type="component" value="Unassembled WGS sequence"/>
</dbReference>
<dbReference type="NCBIfam" id="NF011397">
    <property type="entry name" value="PRK14822.1"/>
    <property type="match status" value="1"/>
</dbReference>
<feature type="binding site" evidence="10">
    <location>
        <position position="41"/>
    </location>
    <ligand>
        <name>Mg(2+)</name>
        <dbReference type="ChEBI" id="CHEBI:18420"/>
    </ligand>
</feature>
<organism evidence="12 13">
    <name type="scientific">Domibacillus aminovorans</name>
    <dbReference type="NCBI Taxonomy" id="29332"/>
    <lineage>
        <taxon>Bacteria</taxon>
        <taxon>Bacillati</taxon>
        <taxon>Bacillota</taxon>
        <taxon>Bacilli</taxon>
        <taxon>Bacillales</taxon>
        <taxon>Bacillaceae</taxon>
        <taxon>Domibacillus</taxon>
    </lineage>
</organism>
<dbReference type="PANTHER" id="PTHR11067">
    <property type="entry name" value="INOSINE TRIPHOSPHATE PYROPHOSPHATASE/HAM1 PROTEIN"/>
    <property type="match status" value="1"/>
</dbReference>
<dbReference type="GO" id="GO:0005829">
    <property type="term" value="C:cytosol"/>
    <property type="evidence" value="ECO:0007669"/>
    <property type="project" value="TreeGrafter"/>
</dbReference>
<dbReference type="RefSeq" id="WP_063964561.1">
    <property type="nucleotide sequence ID" value="NZ_JBCNAN010000033.1"/>
</dbReference>
<reference evidence="12 13" key="1">
    <citation type="submission" date="2016-01" db="EMBL/GenBank/DDBJ databases">
        <title>Investigation of taxonomic status of Bacillus aminovorans.</title>
        <authorList>
            <person name="Verma A."/>
            <person name="Pal Y."/>
            <person name="Krishnamurthi S."/>
        </authorList>
    </citation>
    <scope>NUCLEOTIDE SEQUENCE [LARGE SCALE GENOMIC DNA]</scope>
    <source>
        <strain evidence="12 13">DSM 1314</strain>
    </source>
</reference>
<comment type="catalytic activity">
    <reaction evidence="10">
        <text>ITP + H2O = IMP + diphosphate + H(+)</text>
        <dbReference type="Rhea" id="RHEA:29399"/>
        <dbReference type="ChEBI" id="CHEBI:15377"/>
        <dbReference type="ChEBI" id="CHEBI:15378"/>
        <dbReference type="ChEBI" id="CHEBI:33019"/>
        <dbReference type="ChEBI" id="CHEBI:58053"/>
        <dbReference type="ChEBI" id="CHEBI:61402"/>
        <dbReference type="EC" id="3.6.1.66"/>
    </reaction>
</comment>
<dbReference type="PANTHER" id="PTHR11067:SF9">
    <property type="entry name" value="INOSINE TRIPHOSPHATE PYROPHOSPHATASE"/>
    <property type="match status" value="1"/>
</dbReference>
<keyword evidence="7 10" id="KW-0546">Nucleotide metabolism</keyword>
<dbReference type="STRING" id="29332.AWH48_05735"/>
<evidence type="ECO:0000256" key="7">
    <source>
        <dbReference type="ARBA" id="ARBA00023080"/>
    </source>
</evidence>
<keyword evidence="3 10" id="KW-0479">Metal-binding</keyword>
<evidence type="ECO:0000256" key="10">
    <source>
        <dbReference type="HAMAP-Rule" id="MF_01405"/>
    </source>
</evidence>
<dbReference type="SUPFAM" id="SSF52972">
    <property type="entry name" value="ITPase-like"/>
    <property type="match status" value="1"/>
</dbReference>
<dbReference type="GO" id="GO:0017111">
    <property type="term" value="F:ribonucleoside triphosphate phosphatase activity"/>
    <property type="evidence" value="ECO:0007669"/>
    <property type="project" value="InterPro"/>
</dbReference>
<evidence type="ECO:0000256" key="8">
    <source>
        <dbReference type="ARBA" id="ARBA00051875"/>
    </source>
</evidence>
<dbReference type="EMBL" id="LQWY01000005">
    <property type="protein sequence ID" value="OAH62682.1"/>
    <property type="molecule type" value="Genomic_DNA"/>
</dbReference>
<protein>
    <recommendedName>
        <fullName evidence="10">dITP/XTP pyrophosphatase</fullName>
        <ecNumber evidence="10">3.6.1.66</ecNumber>
    </recommendedName>
    <alternativeName>
        <fullName evidence="10">Non-canonical purine NTP pyrophosphatase</fullName>
    </alternativeName>
    <alternativeName>
        <fullName evidence="10">Non-standard purine NTP pyrophosphatase</fullName>
    </alternativeName>
    <alternativeName>
        <fullName evidence="10">Nucleoside-triphosphate diphosphatase</fullName>
    </alternativeName>
    <alternativeName>
        <fullName evidence="10">Nucleoside-triphosphate pyrophosphatase</fullName>
        <shortName evidence="10">NTPase</shortName>
    </alternativeName>
</protein>
<evidence type="ECO:0000313" key="13">
    <source>
        <dbReference type="Proteomes" id="UP000076935"/>
    </source>
</evidence>
<evidence type="ECO:0000256" key="4">
    <source>
        <dbReference type="ARBA" id="ARBA00022741"/>
    </source>
</evidence>
<evidence type="ECO:0000256" key="9">
    <source>
        <dbReference type="ARBA" id="ARBA00052017"/>
    </source>
</evidence>
<dbReference type="NCBIfam" id="TIGR00042">
    <property type="entry name" value="RdgB/HAM1 family non-canonical purine NTP pyrophosphatase"/>
    <property type="match status" value="1"/>
</dbReference>
<dbReference type="Pfam" id="PF01725">
    <property type="entry name" value="Ham1p_like"/>
    <property type="match status" value="1"/>
</dbReference>